<organism evidence="2 3">
    <name type="scientific">Brassica napus</name>
    <name type="common">Rape</name>
    <dbReference type="NCBI Taxonomy" id="3708"/>
    <lineage>
        <taxon>Eukaryota</taxon>
        <taxon>Viridiplantae</taxon>
        <taxon>Streptophyta</taxon>
        <taxon>Embryophyta</taxon>
        <taxon>Tracheophyta</taxon>
        <taxon>Spermatophyta</taxon>
        <taxon>Magnoliopsida</taxon>
        <taxon>eudicotyledons</taxon>
        <taxon>Gunneridae</taxon>
        <taxon>Pentapetalae</taxon>
        <taxon>rosids</taxon>
        <taxon>malvids</taxon>
        <taxon>Brassicales</taxon>
        <taxon>Brassicaceae</taxon>
        <taxon>Brassiceae</taxon>
        <taxon>Brassica</taxon>
    </lineage>
</organism>
<keyword evidence="1" id="KW-0472">Membrane</keyword>
<keyword evidence="3" id="KW-1185">Reference proteome</keyword>
<evidence type="ECO:0000256" key="1">
    <source>
        <dbReference type="SAM" id="Phobius"/>
    </source>
</evidence>
<reference evidence="2 3" key="1">
    <citation type="submission" date="2021-05" db="EMBL/GenBank/DDBJ databases">
        <title>Genome Assembly of Synthetic Allotetraploid Brassica napus Reveals Homoeologous Exchanges between Subgenomes.</title>
        <authorList>
            <person name="Davis J.T."/>
        </authorList>
    </citation>
    <scope>NUCLEOTIDE SEQUENCE [LARGE SCALE GENOMIC DNA]</scope>
    <source>
        <strain evidence="3">cv. Da-Ae</strain>
        <tissue evidence="2">Seedling</tissue>
    </source>
</reference>
<proteinExistence type="predicted"/>
<evidence type="ECO:0008006" key="4">
    <source>
        <dbReference type="Google" id="ProtNLM"/>
    </source>
</evidence>
<protein>
    <recommendedName>
        <fullName evidence="4">Hexosyltransferase</fullName>
    </recommendedName>
</protein>
<dbReference type="PANTHER" id="PTHR32212">
    <property type="entry name" value="CYCLIN-LIKE F-BOX"/>
    <property type="match status" value="1"/>
</dbReference>
<accession>A0ABQ8AVT4</accession>
<sequence length="155" mass="18255">MQDQAKYLVATSVLSKRWETLWMLVPKLKYDVEYESDSRFVSRFLLLHKAPVLESLCSKINKFHYSHLDIGIWVRTAVDRRVHTREIEYPTVALVLKIWWWNVVLMTIISIFTIKIHSLERLSLDKSSKEASEVCDQCSFFEVLKPHKIIAALFV</sequence>
<keyword evidence="1" id="KW-0812">Transmembrane</keyword>
<feature type="transmembrane region" description="Helical" evidence="1">
    <location>
        <begin position="98"/>
        <end position="116"/>
    </location>
</feature>
<dbReference type="PANTHER" id="PTHR32212:SF373">
    <property type="entry name" value="F-BOX_LRR-REPEAT PROTEIN 25-LIKE"/>
    <property type="match status" value="1"/>
</dbReference>
<dbReference type="EMBL" id="JAGKQM010000012">
    <property type="protein sequence ID" value="KAH0896608.1"/>
    <property type="molecule type" value="Genomic_DNA"/>
</dbReference>
<dbReference type="Proteomes" id="UP000824890">
    <property type="component" value="Unassembled WGS sequence"/>
</dbReference>
<gene>
    <name evidence="2" type="ORF">HID58_046176</name>
</gene>
<evidence type="ECO:0000313" key="3">
    <source>
        <dbReference type="Proteomes" id="UP000824890"/>
    </source>
</evidence>
<evidence type="ECO:0000313" key="2">
    <source>
        <dbReference type="EMBL" id="KAH0896608.1"/>
    </source>
</evidence>
<comment type="caution">
    <text evidence="2">The sequence shown here is derived from an EMBL/GenBank/DDBJ whole genome shotgun (WGS) entry which is preliminary data.</text>
</comment>
<name>A0ABQ8AVT4_BRANA</name>
<keyword evidence="1" id="KW-1133">Transmembrane helix</keyword>